<keyword evidence="4" id="KW-0320">Glycogen biosynthesis</keyword>
<feature type="domain" description="Glucose-1-phosphate adenylyltransferase/Bifunctional protein GlmU-like C-terminal hexapeptide" evidence="6">
    <location>
        <begin position="56"/>
        <end position="94"/>
    </location>
</feature>
<keyword evidence="2" id="KW-0808">Transferase</keyword>
<dbReference type="PANTHER" id="PTHR43523:SF2">
    <property type="entry name" value="GLUCOSE-1-PHOSPHATE ADENYLYLTRANSFERASE"/>
    <property type="match status" value="1"/>
</dbReference>
<dbReference type="InterPro" id="IPR029044">
    <property type="entry name" value="Nucleotide-diphossugar_trans"/>
</dbReference>
<reference evidence="7" key="1">
    <citation type="submission" date="2022-03" db="EMBL/GenBank/DDBJ databases">
        <title>Draft genome sequence of Aduncisulcus paluster, a free-living microaerophilic Fornicata.</title>
        <authorList>
            <person name="Yuyama I."/>
            <person name="Kume K."/>
            <person name="Tamura T."/>
            <person name="Inagaki Y."/>
            <person name="Hashimoto T."/>
        </authorList>
    </citation>
    <scope>NUCLEOTIDE SEQUENCE</scope>
    <source>
        <strain evidence="7">NY0171</strain>
    </source>
</reference>
<keyword evidence="3 7" id="KW-0548">Nucleotidyltransferase</keyword>
<dbReference type="InterPro" id="IPR011831">
    <property type="entry name" value="ADP-Glc_PPase"/>
</dbReference>
<accession>A0ABQ5KZZ6</accession>
<dbReference type="SUPFAM" id="SSF53448">
    <property type="entry name" value="Nucleotide-diphospho-sugar transferases"/>
    <property type="match status" value="1"/>
</dbReference>
<keyword evidence="8" id="KW-1185">Reference proteome</keyword>
<dbReference type="GO" id="GO:0016779">
    <property type="term" value="F:nucleotidyltransferase activity"/>
    <property type="evidence" value="ECO:0007669"/>
    <property type="project" value="UniProtKB-KW"/>
</dbReference>
<dbReference type="InterPro" id="IPR056818">
    <property type="entry name" value="GlmU/GlgC-like_hexapep"/>
</dbReference>
<dbReference type="Gene3D" id="3.90.550.10">
    <property type="entry name" value="Spore Coat Polysaccharide Biosynthesis Protein SpsA, Chain A"/>
    <property type="match status" value="1"/>
</dbReference>
<dbReference type="Proteomes" id="UP001057375">
    <property type="component" value="Unassembled WGS sequence"/>
</dbReference>
<dbReference type="Pfam" id="PF00483">
    <property type="entry name" value="NTP_transferase"/>
    <property type="match status" value="1"/>
</dbReference>
<evidence type="ECO:0000259" key="5">
    <source>
        <dbReference type="Pfam" id="PF00483"/>
    </source>
</evidence>
<organism evidence="7 8">
    <name type="scientific">Aduncisulcus paluster</name>
    <dbReference type="NCBI Taxonomy" id="2918883"/>
    <lineage>
        <taxon>Eukaryota</taxon>
        <taxon>Metamonada</taxon>
        <taxon>Carpediemonas-like organisms</taxon>
        <taxon>Aduncisulcus</taxon>
    </lineage>
</organism>
<dbReference type="Gene3D" id="2.160.10.10">
    <property type="entry name" value="Hexapeptide repeat proteins"/>
    <property type="match status" value="1"/>
</dbReference>
<dbReference type="InterPro" id="IPR005835">
    <property type="entry name" value="NTP_transferase_dom"/>
</dbReference>
<proteinExistence type="inferred from homology"/>
<feature type="domain" description="Nucleotidyl transferase" evidence="5">
    <location>
        <begin position="3"/>
        <end position="25"/>
    </location>
</feature>
<evidence type="ECO:0000256" key="1">
    <source>
        <dbReference type="ARBA" id="ARBA00010443"/>
    </source>
</evidence>
<dbReference type="PANTHER" id="PTHR43523">
    <property type="entry name" value="GLUCOSE-1-PHOSPHATE ADENYLYLTRANSFERASE-RELATED"/>
    <property type="match status" value="1"/>
</dbReference>
<gene>
    <name evidence="7" type="ORF">ADUPG1_003609</name>
</gene>
<evidence type="ECO:0000256" key="4">
    <source>
        <dbReference type="ARBA" id="ARBA00023056"/>
    </source>
</evidence>
<dbReference type="Pfam" id="PF24894">
    <property type="entry name" value="Hexapep_GlmU"/>
    <property type="match status" value="1"/>
</dbReference>
<evidence type="ECO:0000259" key="6">
    <source>
        <dbReference type="Pfam" id="PF24894"/>
    </source>
</evidence>
<feature type="non-terminal residue" evidence="7">
    <location>
        <position position="94"/>
    </location>
</feature>
<evidence type="ECO:0000313" key="7">
    <source>
        <dbReference type="EMBL" id="GKT37671.1"/>
    </source>
</evidence>
<protein>
    <submittedName>
        <fullName evidence="7">Glucose-1-phosphate adenylyltransferase like protein</fullName>
    </submittedName>
</protein>
<evidence type="ECO:0000256" key="2">
    <source>
        <dbReference type="ARBA" id="ARBA00022679"/>
    </source>
</evidence>
<dbReference type="EMBL" id="BQXS01004995">
    <property type="protein sequence ID" value="GKT37671.1"/>
    <property type="molecule type" value="Genomic_DNA"/>
</dbReference>
<comment type="similarity">
    <text evidence="1">Belongs to the bacterial/plant glucose-1-phosphate adenylyltransferase family.</text>
</comment>
<comment type="caution">
    <text evidence="7">The sequence shown here is derived from an EMBL/GenBank/DDBJ whole genome shotgun (WGS) entry which is preliminary data.</text>
</comment>
<sequence>MAYRFKGYWKDVGTVESLWEANMDLIKLNPEFDLHDKKWRAYSVNPVSPPQFISPYGMIESSLINEGCVIEGRIKKSVISPDVYVGIGAHVEES</sequence>
<evidence type="ECO:0000256" key="3">
    <source>
        <dbReference type="ARBA" id="ARBA00022695"/>
    </source>
</evidence>
<evidence type="ECO:0000313" key="8">
    <source>
        <dbReference type="Proteomes" id="UP001057375"/>
    </source>
</evidence>
<name>A0ABQ5KZZ6_9EUKA</name>